<dbReference type="REBASE" id="51304">
    <property type="entry name" value="MboMS2ORF1863P"/>
</dbReference>
<dbReference type="PANTHER" id="PTHR33841:SF1">
    <property type="entry name" value="DNA METHYLTRANSFERASE A"/>
    <property type="match status" value="1"/>
</dbReference>
<dbReference type="GO" id="GO:0009035">
    <property type="term" value="F:type I site-specific deoxyribonuclease activity"/>
    <property type="evidence" value="ECO:0007669"/>
    <property type="project" value="UniProtKB-EC"/>
</dbReference>
<evidence type="ECO:0000259" key="10">
    <source>
        <dbReference type="Pfam" id="PF07669"/>
    </source>
</evidence>
<evidence type="ECO:0000259" key="8">
    <source>
        <dbReference type="Pfam" id="PF02384"/>
    </source>
</evidence>
<dbReference type="GO" id="GO:0005524">
    <property type="term" value="F:ATP binding"/>
    <property type="evidence" value="ECO:0007669"/>
    <property type="project" value="UniProtKB-KW"/>
</dbReference>
<dbReference type="AlphaFoldDB" id="I7KDF7"/>
<dbReference type="InterPro" id="IPR025931">
    <property type="entry name" value="TaqI_C"/>
</dbReference>
<proteinExistence type="predicted"/>
<keyword evidence="13" id="KW-1185">Reference proteome</keyword>
<reference evidence="13" key="1">
    <citation type="journal article" date="2012" name="J. Bacteriol.">
        <title>Complete genome sequence of the hydrogenotrophic, methanogenic archaeon Methanoculleus bourgensis strain MS2T, isolated from a sewage sludge digester.</title>
        <authorList>
            <person name="Maus I."/>
            <person name="Wibberg D."/>
            <person name="Stantscheff R."/>
            <person name="Eikmeyer F.G."/>
            <person name="Seffner A."/>
            <person name="Boelter J."/>
            <person name="Szczepanowski R."/>
            <person name="Blom J."/>
            <person name="Jaenicke S."/>
            <person name="Konig H."/>
            <person name="Puhler A."/>
            <person name="Schluter A."/>
        </authorList>
    </citation>
    <scope>NUCLEOTIDE SEQUENCE [LARGE SCALE GENOMIC DNA]</scope>
    <source>
        <strain evidence="13">ATCC 43281 / DSM 3045 / OCM 15 / MS2</strain>
    </source>
</reference>
<dbReference type="Pfam" id="PF02384">
    <property type="entry name" value="N6_Mtase"/>
    <property type="match status" value="1"/>
</dbReference>
<dbReference type="GO" id="GO:0003677">
    <property type="term" value="F:DNA binding"/>
    <property type="evidence" value="ECO:0007669"/>
    <property type="project" value="UniProtKB-KW"/>
</dbReference>
<sequence>MPDQIACPDAIRSLVERFDYHRPAYRRGQYNETQLRREFIDHFFRALGWDVDNQKGRSEAYKEVAHEDPIRIRGQTNFLDYSFRIGGVRKFIVEAKKPSVNIKDDTESALQLRRYAWNAGLKLSILTNFEEFAVYDCTKPIRKGDTAGTARVGYITYREYPEQWEWIAKIFSQECILKGAFDKFADSETDKKGTMGVDEAFLADIEAWRDILARNIALRNPEITVDELNIAVQRTIDRIIFLRISEDRGIEPYGTLQELLSGDRVYRRLCDLFRHADDRYNSGLFYFEEEPGRSEPPDTLTLLLAIDDDVLKTIIRRLYYPESPYEFSAIPADILGQIYEQFLGKVIRLTEGHRAKVEEKPEVRKAGGVFYTPTYIVDYIVRWTVGEVVRGKTPKEVSDITILDPACGSGSFLLGAYQFLLNWHRDWYIEHLVPVIKEKGATSSEVRALLPPAREGAQRHGRRRRRDASGQLPIYKAANGTDSRVRSDWRLTTAERKRILLNNIYGVDIDRQAVEVTKLSLLLKVLEDESEETVSKQLTLFAERALPSLHDNIKCGNSLVGSDIYDGLAVLPGIEERKRINAFDWEREFAGIMQRGGFDAVIGNPPYVRQETLGHEFKEYAKQRYAVYHGVADLYTYFIEKGVSLLGPGGQFGYIVANKWLRANYGKPLRRWLKERRIEEIVDFGDLPVFQGATTYPCIVRVSHGTPRETFPVTEVASLDFPDLSEYVGEASYLVRQDDLDEDGWSLVDEQTGALLKKVRGAGVPLGEYVQGKICYGIKTGLNKAFVIDAETRDRLIAEDPKSAEVIKPFLAGRDVKRYAPLEADKFLILFEKGVSNQKGAGYRSKWAWVENEYPAVAAYLKPFQKDAEKRYDKGDYWWELRACDYYEGFEGPKIIFPDIAERPQFTIDAEGGFYNANTCYNVFINDTFLLGILNSSLINFYYRNVAAVYRGGYLRFFSQYVEMLPIRPLDPSDPADVARRDRMVTLVETMLDLNRKLAGARTGQDKIFISREIEATDARIDALVYELYGLSGEEIALIERAVQS</sequence>
<feature type="domain" description="Restriction endonuclease type I HsdR N-terminal" evidence="9">
    <location>
        <begin position="29"/>
        <end position="140"/>
    </location>
</feature>
<evidence type="ECO:0000313" key="13">
    <source>
        <dbReference type="Proteomes" id="UP000009007"/>
    </source>
</evidence>
<accession>I7KDF7</accession>
<dbReference type="EMBL" id="HE964772">
    <property type="protein sequence ID" value="CCJ36786.1"/>
    <property type="molecule type" value="Genomic_DNA"/>
</dbReference>
<dbReference type="Gene3D" id="3.40.50.150">
    <property type="entry name" value="Vaccinia Virus protein VP39"/>
    <property type="match status" value="1"/>
</dbReference>
<dbReference type="InterPro" id="IPR029063">
    <property type="entry name" value="SAM-dependent_MTases_sf"/>
</dbReference>
<evidence type="ECO:0000256" key="5">
    <source>
        <dbReference type="ARBA" id="ARBA00022747"/>
    </source>
</evidence>
<keyword evidence="2 12" id="KW-0489">Methyltransferase</keyword>
<dbReference type="EC" id="2.1.1.72" evidence="1"/>
<dbReference type="Proteomes" id="UP000009007">
    <property type="component" value="Chromosome I"/>
</dbReference>
<dbReference type="STRING" id="1201294.BN140_1863"/>
<feature type="domain" description="TaqI-like C-terminal specificity" evidence="11">
    <location>
        <begin position="808"/>
        <end position="967"/>
    </location>
</feature>
<keyword evidence="6" id="KW-0238">DNA-binding</keyword>
<evidence type="ECO:0000256" key="6">
    <source>
        <dbReference type="ARBA" id="ARBA00023125"/>
    </source>
</evidence>
<dbReference type="PATRIC" id="fig|1201294.9.peg.2045"/>
<dbReference type="GO" id="GO:0009307">
    <property type="term" value="P:DNA restriction-modification system"/>
    <property type="evidence" value="ECO:0007669"/>
    <property type="project" value="UniProtKB-KW"/>
</dbReference>
<keyword evidence="3 12" id="KW-0808">Transferase</keyword>
<comment type="catalytic activity">
    <reaction evidence="7">
        <text>a 2'-deoxyadenosine in DNA + S-adenosyl-L-methionine = an N(6)-methyl-2'-deoxyadenosine in DNA + S-adenosyl-L-homocysteine + H(+)</text>
        <dbReference type="Rhea" id="RHEA:15197"/>
        <dbReference type="Rhea" id="RHEA-COMP:12418"/>
        <dbReference type="Rhea" id="RHEA-COMP:12419"/>
        <dbReference type="ChEBI" id="CHEBI:15378"/>
        <dbReference type="ChEBI" id="CHEBI:57856"/>
        <dbReference type="ChEBI" id="CHEBI:59789"/>
        <dbReference type="ChEBI" id="CHEBI:90615"/>
        <dbReference type="ChEBI" id="CHEBI:90616"/>
        <dbReference type="EC" id="2.1.1.72"/>
    </reaction>
</comment>
<dbReference type="SUPFAM" id="SSF53335">
    <property type="entry name" value="S-adenosyl-L-methionine-dependent methyltransferases"/>
    <property type="match status" value="1"/>
</dbReference>
<keyword evidence="4" id="KW-0949">S-adenosyl-L-methionine</keyword>
<evidence type="ECO:0000256" key="7">
    <source>
        <dbReference type="ARBA" id="ARBA00047942"/>
    </source>
</evidence>
<dbReference type="Pfam" id="PF07669">
    <property type="entry name" value="Eco57I"/>
    <property type="match status" value="1"/>
</dbReference>
<dbReference type="Pfam" id="PF04313">
    <property type="entry name" value="HSDR_N"/>
    <property type="match status" value="1"/>
</dbReference>
<dbReference type="RefSeq" id="WP_014867759.1">
    <property type="nucleotide sequence ID" value="NC_018227.2"/>
</dbReference>
<dbReference type="InterPro" id="IPR007409">
    <property type="entry name" value="Restrct_endonuc_type1_HsdR_N"/>
</dbReference>
<organism evidence="12 13">
    <name type="scientific">Methanoculleus bourgensis (strain ATCC 43281 / DSM 3045 / OCM 15 / MS2)</name>
    <name type="common">Methanogenium bourgense</name>
    <dbReference type="NCBI Taxonomy" id="1201294"/>
    <lineage>
        <taxon>Archaea</taxon>
        <taxon>Methanobacteriati</taxon>
        <taxon>Methanobacteriota</taxon>
        <taxon>Stenosarchaea group</taxon>
        <taxon>Methanomicrobia</taxon>
        <taxon>Methanomicrobiales</taxon>
        <taxon>Methanomicrobiaceae</taxon>
        <taxon>Methanoculleus</taxon>
    </lineage>
</organism>
<dbReference type="InterPro" id="IPR011639">
    <property type="entry name" value="MethylTrfase_TaqI-like_dom"/>
</dbReference>
<gene>
    <name evidence="12" type="ordered locus">BN140_1863</name>
</gene>
<dbReference type="PANTHER" id="PTHR33841">
    <property type="entry name" value="DNA METHYLTRANSFERASE YEEA-RELATED"/>
    <property type="match status" value="1"/>
</dbReference>
<dbReference type="KEGG" id="mbg:BN140_1863"/>
<protein>
    <recommendedName>
        <fullName evidence="1">site-specific DNA-methyltransferase (adenine-specific)</fullName>
        <ecNumber evidence="1">2.1.1.72</ecNumber>
    </recommendedName>
</protein>
<dbReference type="GO" id="GO:0032259">
    <property type="term" value="P:methylation"/>
    <property type="evidence" value="ECO:0007669"/>
    <property type="project" value="UniProtKB-KW"/>
</dbReference>
<feature type="domain" description="DNA methylase adenine-specific" evidence="8">
    <location>
        <begin position="333"/>
        <end position="420"/>
    </location>
</feature>
<evidence type="ECO:0000256" key="1">
    <source>
        <dbReference type="ARBA" id="ARBA00011900"/>
    </source>
</evidence>
<dbReference type="GeneID" id="13354766"/>
<evidence type="ECO:0000259" key="9">
    <source>
        <dbReference type="Pfam" id="PF04313"/>
    </source>
</evidence>
<dbReference type="HOGENOM" id="CLU_002539_2_1_2"/>
<dbReference type="InterPro" id="IPR002052">
    <property type="entry name" value="DNA_methylase_N6_adenine_CS"/>
</dbReference>
<dbReference type="Gene3D" id="3.90.1570.30">
    <property type="match status" value="1"/>
</dbReference>
<dbReference type="GO" id="GO:0009007">
    <property type="term" value="F:site-specific DNA-methyltransferase (adenine-specific) activity"/>
    <property type="evidence" value="ECO:0007669"/>
    <property type="project" value="UniProtKB-EC"/>
</dbReference>
<dbReference type="PROSITE" id="PS00092">
    <property type="entry name" value="N6_MTASE"/>
    <property type="match status" value="1"/>
</dbReference>
<keyword evidence="5" id="KW-0680">Restriction system</keyword>
<evidence type="ECO:0000259" key="11">
    <source>
        <dbReference type="Pfam" id="PF12950"/>
    </source>
</evidence>
<evidence type="ECO:0000256" key="2">
    <source>
        <dbReference type="ARBA" id="ARBA00022603"/>
    </source>
</evidence>
<evidence type="ECO:0000256" key="4">
    <source>
        <dbReference type="ARBA" id="ARBA00022691"/>
    </source>
</evidence>
<name>I7KDF7_METBM</name>
<dbReference type="Pfam" id="PF12950">
    <property type="entry name" value="TaqI_C"/>
    <property type="match status" value="1"/>
</dbReference>
<feature type="domain" description="Type II methyltransferase M.TaqI-like" evidence="10">
    <location>
        <begin position="502"/>
        <end position="690"/>
    </location>
</feature>
<dbReference type="GO" id="GO:0008170">
    <property type="term" value="F:N-methyltransferase activity"/>
    <property type="evidence" value="ECO:0007669"/>
    <property type="project" value="InterPro"/>
</dbReference>
<evidence type="ECO:0000313" key="12">
    <source>
        <dbReference type="EMBL" id="CCJ36786.1"/>
    </source>
</evidence>
<dbReference type="BioCyc" id="MBOU1201294:BN140_RS09305-MONOMER"/>
<dbReference type="InterPro" id="IPR050953">
    <property type="entry name" value="N4_N6_ade-DNA_methylase"/>
</dbReference>
<evidence type="ECO:0000256" key="3">
    <source>
        <dbReference type="ARBA" id="ARBA00022679"/>
    </source>
</evidence>
<dbReference type="InterPro" id="IPR003356">
    <property type="entry name" value="DNA_methylase_A-5"/>
</dbReference>
<dbReference type="PRINTS" id="PR00507">
    <property type="entry name" value="N12N6MTFRASE"/>
</dbReference>